<reference evidence="2 3" key="1">
    <citation type="submission" date="2014-04" db="EMBL/GenBank/DDBJ databases">
        <authorList>
            <consortium name="DOE Joint Genome Institute"/>
            <person name="Kuo A."/>
            <person name="Kohler A."/>
            <person name="Costa M.D."/>
            <person name="Nagy L.G."/>
            <person name="Floudas D."/>
            <person name="Copeland A."/>
            <person name="Barry K.W."/>
            <person name="Cichocki N."/>
            <person name="Veneault-Fourrey C."/>
            <person name="LaButti K."/>
            <person name="Lindquist E.A."/>
            <person name="Lipzen A."/>
            <person name="Lundell T."/>
            <person name="Morin E."/>
            <person name="Murat C."/>
            <person name="Sun H."/>
            <person name="Tunlid A."/>
            <person name="Henrissat B."/>
            <person name="Grigoriev I.V."/>
            <person name="Hibbett D.S."/>
            <person name="Martin F."/>
            <person name="Nordberg H.P."/>
            <person name="Cantor M.N."/>
            <person name="Hua S.X."/>
        </authorList>
    </citation>
    <scope>NUCLEOTIDE SEQUENCE [LARGE SCALE GENOMIC DNA]</scope>
    <source>
        <strain evidence="2 3">Marx 270</strain>
    </source>
</reference>
<feature type="compositionally biased region" description="Basic and acidic residues" evidence="1">
    <location>
        <begin position="85"/>
        <end position="99"/>
    </location>
</feature>
<evidence type="ECO:0000256" key="1">
    <source>
        <dbReference type="SAM" id="MobiDB-lite"/>
    </source>
</evidence>
<dbReference type="HOGENOM" id="CLU_062666_0_0_1"/>
<keyword evidence="3" id="KW-1185">Reference proteome</keyword>
<gene>
    <name evidence="2" type="ORF">M404DRAFT_503710</name>
</gene>
<dbReference type="AlphaFoldDB" id="A0A0C3J9Q4"/>
<organism evidence="2 3">
    <name type="scientific">Pisolithus tinctorius Marx 270</name>
    <dbReference type="NCBI Taxonomy" id="870435"/>
    <lineage>
        <taxon>Eukaryota</taxon>
        <taxon>Fungi</taxon>
        <taxon>Dikarya</taxon>
        <taxon>Basidiomycota</taxon>
        <taxon>Agaricomycotina</taxon>
        <taxon>Agaricomycetes</taxon>
        <taxon>Agaricomycetidae</taxon>
        <taxon>Boletales</taxon>
        <taxon>Sclerodermatineae</taxon>
        <taxon>Pisolithaceae</taxon>
        <taxon>Pisolithus</taxon>
    </lineage>
</organism>
<name>A0A0C3J9Q4_PISTI</name>
<evidence type="ECO:0000313" key="2">
    <source>
        <dbReference type="EMBL" id="KIO05773.1"/>
    </source>
</evidence>
<accession>A0A0C3J9Q4</accession>
<dbReference type="EMBL" id="KN831965">
    <property type="protein sequence ID" value="KIO05773.1"/>
    <property type="molecule type" value="Genomic_DNA"/>
</dbReference>
<feature type="compositionally biased region" description="Pro residues" evidence="1">
    <location>
        <begin position="30"/>
        <end position="47"/>
    </location>
</feature>
<reference evidence="3" key="2">
    <citation type="submission" date="2015-01" db="EMBL/GenBank/DDBJ databases">
        <title>Evolutionary Origins and Diversification of the Mycorrhizal Mutualists.</title>
        <authorList>
            <consortium name="DOE Joint Genome Institute"/>
            <consortium name="Mycorrhizal Genomics Consortium"/>
            <person name="Kohler A."/>
            <person name="Kuo A."/>
            <person name="Nagy L.G."/>
            <person name="Floudas D."/>
            <person name="Copeland A."/>
            <person name="Barry K.W."/>
            <person name="Cichocki N."/>
            <person name="Veneault-Fourrey C."/>
            <person name="LaButti K."/>
            <person name="Lindquist E.A."/>
            <person name="Lipzen A."/>
            <person name="Lundell T."/>
            <person name="Morin E."/>
            <person name="Murat C."/>
            <person name="Riley R."/>
            <person name="Ohm R."/>
            <person name="Sun H."/>
            <person name="Tunlid A."/>
            <person name="Henrissat B."/>
            <person name="Grigoriev I.V."/>
            <person name="Hibbett D.S."/>
            <person name="Martin F."/>
        </authorList>
    </citation>
    <scope>NUCLEOTIDE SEQUENCE [LARGE SCALE GENOMIC DNA]</scope>
    <source>
        <strain evidence="3">Marx 270</strain>
    </source>
</reference>
<evidence type="ECO:0000313" key="3">
    <source>
        <dbReference type="Proteomes" id="UP000054217"/>
    </source>
</evidence>
<feature type="region of interest" description="Disordered" evidence="1">
    <location>
        <begin position="1"/>
        <end position="243"/>
    </location>
</feature>
<protein>
    <submittedName>
        <fullName evidence="2">Uncharacterized protein</fullName>
    </submittedName>
</protein>
<feature type="compositionally biased region" description="Low complexity" evidence="1">
    <location>
        <begin position="190"/>
        <end position="235"/>
    </location>
</feature>
<feature type="compositionally biased region" description="Acidic residues" evidence="1">
    <location>
        <begin position="71"/>
        <end position="84"/>
    </location>
</feature>
<feature type="compositionally biased region" description="Low complexity" evidence="1">
    <location>
        <begin position="111"/>
        <end position="122"/>
    </location>
</feature>
<proteinExistence type="predicted"/>
<dbReference type="InParanoid" id="A0A0C3J9Q4"/>
<sequence>MAVKVRRILAAPQESEEDEKADRRLTLRPLSPPAPKVTPSPMSPAPKLPDVSFGRNISIGEHVRKARPPSPEEEEEDAEAEVAETEAREVVSKGADEPHLLPSVIPSVTLPSASDSEPNSESAPPPPPKVKPKPSLPSLAPPKPSGTVGADGKSPVSPFLRCGPKPLPLPIPPDQIRAQLRPSKSEHGRSSSQAQAANSQLQPQSQPVPSVCLVEPSSSQCSSRRESSSSLAPRSNAGDRDSAVSTVTVIQATIVVVKGQAVRRAVASVIDPDLISAPSTAKRDSFPLLLVYREQFLTSSLIKKRVLSPRKKNSCRLIIRMMMEMDSLCLSREPAPAHPHRHLLHGLRHHLRLRSWTKMPPHVPFRGSGRHPCND</sequence>
<dbReference type="Proteomes" id="UP000054217">
    <property type="component" value="Unassembled WGS sequence"/>
</dbReference>